<dbReference type="InterPro" id="IPR015424">
    <property type="entry name" value="PyrdxlP-dep_Trfase"/>
</dbReference>
<evidence type="ECO:0000256" key="2">
    <source>
        <dbReference type="ARBA" id="ARBA00006966"/>
    </source>
</evidence>
<dbReference type="GO" id="GO:0016829">
    <property type="term" value="F:lyase activity"/>
    <property type="evidence" value="ECO:0007669"/>
    <property type="project" value="InterPro"/>
</dbReference>
<dbReference type="PANTHER" id="PTHR48097:SF5">
    <property type="entry name" value="LOW SPECIFICITY L-THREONINE ALDOLASE"/>
    <property type="match status" value="1"/>
</dbReference>
<name>A0A2T8HJ58_9SPHI</name>
<dbReference type="EMBL" id="QDKG01000003">
    <property type="protein sequence ID" value="PVH25471.1"/>
    <property type="molecule type" value="Genomic_DNA"/>
</dbReference>
<comment type="caution">
    <text evidence="5">The sequence shown here is derived from an EMBL/GenBank/DDBJ whole genome shotgun (WGS) entry which is preliminary data.</text>
</comment>
<dbReference type="InterPro" id="IPR001597">
    <property type="entry name" value="ArAA_b-elim_lyase/Thr_aldolase"/>
</dbReference>
<dbReference type="GO" id="GO:0006520">
    <property type="term" value="P:amino acid metabolic process"/>
    <property type="evidence" value="ECO:0007669"/>
    <property type="project" value="InterPro"/>
</dbReference>
<comment type="cofactor">
    <cofactor evidence="1">
        <name>pyridoxal 5'-phosphate</name>
        <dbReference type="ChEBI" id="CHEBI:597326"/>
    </cofactor>
</comment>
<evidence type="ECO:0000256" key="1">
    <source>
        <dbReference type="ARBA" id="ARBA00001933"/>
    </source>
</evidence>
<dbReference type="Gene3D" id="3.40.640.10">
    <property type="entry name" value="Type I PLP-dependent aspartate aminotransferase-like (Major domain)"/>
    <property type="match status" value="1"/>
</dbReference>
<dbReference type="SUPFAM" id="SSF53383">
    <property type="entry name" value="PLP-dependent transferases"/>
    <property type="match status" value="1"/>
</dbReference>
<keyword evidence="3" id="KW-0663">Pyridoxal phosphate</keyword>
<accession>A0A2T8HJ58</accession>
<dbReference type="AlphaFoldDB" id="A0A2T8HJ58"/>
<dbReference type="InterPro" id="IPR015422">
    <property type="entry name" value="PyrdxlP-dep_Trfase_small"/>
</dbReference>
<organism evidence="5 6">
    <name type="scientific">Sphingobacterium corticibacter</name>
    <dbReference type="NCBI Taxonomy" id="2171749"/>
    <lineage>
        <taxon>Bacteria</taxon>
        <taxon>Pseudomonadati</taxon>
        <taxon>Bacteroidota</taxon>
        <taxon>Sphingobacteriia</taxon>
        <taxon>Sphingobacteriales</taxon>
        <taxon>Sphingobacteriaceae</taxon>
        <taxon>Sphingobacterium</taxon>
    </lineage>
</organism>
<dbReference type="OrthoDB" id="9774495at2"/>
<evidence type="ECO:0000256" key="3">
    <source>
        <dbReference type="ARBA" id="ARBA00022898"/>
    </source>
</evidence>
<dbReference type="Proteomes" id="UP000245627">
    <property type="component" value="Unassembled WGS sequence"/>
</dbReference>
<feature type="domain" description="Aromatic amino acid beta-eliminating lyase/threonine aldolase" evidence="4">
    <location>
        <begin position="26"/>
        <end position="286"/>
    </location>
</feature>
<evidence type="ECO:0000313" key="5">
    <source>
        <dbReference type="EMBL" id="PVH25471.1"/>
    </source>
</evidence>
<dbReference type="Gene3D" id="3.90.1150.10">
    <property type="entry name" value="Aspartate Aminotransferase, domain 1"/>
    <property type="match status" value="1"/>
</dbReference>
<dbReference type="RefSeq" id="WP_116776055.1">
    <property type="nucleotide sequence ID" value="NZ_QDKG01000003.1"/>
</dbReference>
<comment type="similarity">
    <text evidence="2">Belongs to the threonine aldolase family.</text>
</comment>
<dbReference type="Pfam" id="PF01212">
    <property type="entry name" value="Beta_elim_lyase"/>
    <property type="match status" value="1"/>
</dbReference>
<sequence>MYNFKNDYAEGAHPSILERLTKTNLVQQAGYGEDEYSLQAKEILKEKLGNKWATIHFVSGGTQANLLVISSLLRPHEAVISAASGHIFTNEAGAIESVGHKVIAVPTKNGKITSADIEKTLLAYQLKPHVVKPRVVYISNTTEVGTVYSKTELQDLYTQCKANDLLLFLDGARLGHALMAPGSDLLLEDVSRFTDVFYLGATKNGGLLGEAIIFNHSAVGQEFEFVMKQKGALLAKGRLLGVQFLSLFEGDLYMELAQHANLMAAKIAKAIQDSGHQFLSAPQSNQLFPILPMPLIQKLLEKYQFYIWQQVDETQAVVRLITSWATPEMIVDDLIKDIRLYKQDEVVSNPS</sequence>
<evidence type="ECO:0000259" key="4">
    <source>
        <dbReference type="Pfam" id="PF01212"/>
    </source>
</evidence>
<proteinExistence type="inferred from homology"/>
<dbReference type="InterPro" id="IPR015421">
    <property type="entry name" value="PyrdxlP-dep_Trfase_major"/>
</dbReference>
<keyword evidence="6" id="KW-1185">Reference proteome</keyword>
<gene>
    <name evidence="5" type="ORF">DC487_10135</name>
</gene>
<protein>
    <submittedName>
        <fullName evidence="5">Threonine aldolase</fullName>
    </submittedName>
</protein>
<dbReference type="PANTHER" id="PTHR48097">
    <property type="entry name" value="L-THREONINE ALDOLASE-RELATED"/>
    <property type="match status" value="1"/>
</dbReference>
<evidence type="ECO:0000313" key="6">
    <source>
        <dbReference type="Proteomes" id="UP000245627"/>
    </source>
</evidence>
<reference evidence="5 6" key="1">
    <citation type="submission" date="2018-04" db="EMBL/GenBank/DDBJ databases">
        <title>Sphingobacterium cortibacter sp. nov.</title>
        <authorList>
            <person name="Li Y."/>
        </authorList>
    </citation>
    <scope>NUCLEOTIDE SEQUENCE [LARGE SCALE GENOMIC DNA]</scope>
    <source>
        <strain evidence="5 6">2c-3</strain>
    </source>
</reference>